<feature type="region of interest" description="Disordered" evidence="1">
    <location>
        <begin position="41"/>
        <end position="65"/>
    </location>
</feature>
<dbReference type="Proteomes" id="UP000019812">
    <property type="component" value="Unassembled WGS sequence"/>
</dbReference>
<gene>
    <name evidence="2" type="ORF">CAPSK01_003471</name>
</gene>
<evidence type="ECO:0000313" key="3">
    <source>
        <dbReference type="Proteomes" id="UP000019812"/>
    </source>
</evidence>
<evidence type="ECO:0000256" key="1">
    <source>
        <dbReference type="SAM" id="MobiDB-lite"/>
    </source>
</evidence>
<reference evidence="2 3" key="1">
    <citation type="submission" date="2014-07" db="EMBL/GenBank/DDBJ databases">
        <title>Expanding our view of genomic diversity in Candidatus Accumulibacter clades.</title>
        <authorList>
            <person name="Skennerton C.T."/>
            <person name="Barr J.J."/>
            <person name="Slater F.R."/>
            <person name="Bond P.L."/>
            <person name="Tyson G.W."/>
        </authorList>
    </citation>
    <scope>NUCLEOTIDE SEQUENCE [LARGE SCALE GENOMIC DNA]</scope>
    <source>
        <strain evidence="3">SK-01</strain>
    </source>
</reference>
<name>A0A084XXB4_9PROT</name>
<feature type="region of interest" description="Disordered" evidence="1">
    <location>
        <begin position="1"/>
        <end position="29"/>
    </location>
</feature>
<dbReference type="AlphaFoldDB" id="A0A084XXB4"/>
<proteinExistence type="predicted"/>
<organism evidence="2 3">
    <name type="scientific">Candidatus Accumulibacter vicinus</name>
    <dbReference type="NCBI Taxonomy" id="2954382"/>
    <lineage>
        <taxon>Bacteria</taxon>
        <taxon>Pseudomonadati</taxon>
        <taxon>Pseudomonadota</taxon>
        <taxon>Betaproteobacteria</taxon>
        <taxon>Candidatus Accumulibacter</taxon>
    </lineage>
</organism>
<dbReference type="STRING" id="1457154.CAPSK01_003471"/>
<sequence>MTPAQGVLGTLRRLRPGRHGPVTTLQAGGEPEAATLAEHTVGAGIAPHQTRQPARDRQAEAGTTV</sequence>
<comment type="caution">
    <text evidence="2">The sequence shown here is derived from an EMBL/GenBank/DDBJ whole genome shotgun (WGS) entry which is preliminary data.</text>
</comment>
<dbReference type="EMBL" id="JDSS02000032">
    <property type="protein sequence ID" value="KFB67108.1"/>
    <property type="molecule type" value="Genomic_DNA"/>
</dbReference>
<accession>A0A084XXB4</accession>
<protein>
    <submittedName>
        <fullName evidence="2">Uncharacterized protein</fullName>
    </submittedName>
</protein>
<evidence type="ECO:0000313" key="2">
    <source>
        <dbReference type="EMBL" id="KFB67108.1"/>
    </source>
</evidence>